<dbReference type="AlphaFoldDB" id="D0WFU2"/>
<dbReference type="STRING" id="649764.HMPREF0762_00692"/>
<sequence length="61" mass="6474">MPGARPRSGARPNCEATRSFAPCACVMPASLVHSTDADGCERNRFAPHIHVAPTRPDGRSS</sequence>
<gene>
    <name evidence="1" type="ORF">HMPREF0762_00692</name>
</gene>
<protein>
    <submittedName>
        <fullName evidence="1">Uncharacterized protein</fullName>
    </submittedName>
</protein>
<accession>D0WFU2</accession>
<name>D0WFU2_SLAES</name>
<evidence type="ECO:0000313" key="2">
    <source>
        <dbReference type="Proteomes" id="UP000006001"/>
    </source>
</evidence>
<keyword evidence="2" id="KW-1185">Reference proteome</keyword>
<dbReference type="Proteomes" id="UP000006001">
    <property type="component" value="Unassembled WGS sequence"/>
</dbReference>
<proteinExistence type="predicted"/>
<dbReference type="HOGENOM" id="CLU_2920324_0_0_11"/>
<organism evidence="1 2">
    <name type="scientific">Slackia exigua (strain ATCC 700122 / DSM 15923 / CIP 105133 / JCM 11022 / KCTC 5966 / S-7)</name>
    <dbReference type="NCBI Taxonomy" id="649764"/>
    <lineage>
        <taxon>Bacteria</taxon>
        <taxon>Bacillati</taxon>
        <taxon>Actinomycetota</taxon>
        <taxon>Coriobacteriia</taxon>
        <taxon>Eggerthellales</taxon>
        <taxon>Eggerthellaceae</taxon>
        <taxon>Slackia</taxon>
    </lineage>
</organism>
<dbReference type="EMBL" id="ACUX02000006">
    <property type="protein sequence ID" value="EEZ61355.1"/>
    <property type="molecule type" value="Genomic_DNA"/>
</dbReference>
<reference evidence="1" key="1">
    <citation type="submission" date="2009-10" db="EMBL/GenBank/DDBJ databases">
        <authorList>
            <person name="Weinstock G."/>
            <person name="Sodergren E."/>
            <person name="Clifton S."/>
            <person name="Fulton L."/>
            <person name="Fulton B."/>
            <person name="Courtney L."/>
            <person name="Fronick C."/>
            <person name="Harrison M."/>
            <person name="Strong C."/>
            <person name="Farmer C."/>
            <person name="Delahaunty K."/>
            <person name="Markovic C."/>
            <person name="Hall O."/>
            <person name="Minx P."/>
            <person name="Tomlinson C."/>
            <person name="Mitreva M."/>
            <person name="Nelson J."/>
            <person name="Hou S."/>
            <person name="Wollam A."/>
            <person name="Pepin K.H."/>
            <person name="Johnson M."/>
            <person name="Bhonagiri V."/>
            <person name="Nash W.E."/>
            <person name="Warren W."/>
            <person name="Chinwalla A."/>
            <person name="Mardis E.R."/>
            <person name="Wilson R.K."/>
        </authorList>
    </citation>
    <scope>NUCLEOTIDE SEQUENCE [LARGE SCALE GENOMIC DNA]</scope>
    <source>
        <strain evidence="1">ATCC 700122</strain>
    </source>
</reference>
<comment type="caution">
    <text evidence="1">The sequence shown here is derived from an EMBL/GenBank/DDBJ whole genome shotgun (WGS) entry which is preliminary data.</text>
</comment>
<evidence type="ECO:0000313" key="1">
    <source>
        <dbReference type="EMBL" id="EEZ61355.1"/>
    </source>
</evidence>